<dbReference type="AlphaFoldDB" id="A0A9P4IXK4"/>
<accession>A0A9P4IXK4</accession>
<evidence type="ECO:0000259" key="2">
    <source>
        <dbReference type="Pfam" id="PF24968"/>
    </source>
</evidence>
<proteinExistence type="predicted"/>
<dbReference type="Pfam" id="PF24968">
    <property type="entry name" value="DUF7770"/>
    <property type="match status" value="1"/>
</dbReference>
<gene>
    <name evidence="3" type="ORF">K461DRAFT_315565</name>
</gene>
<name>A0A9P4IXK4_9PEZI</name>
<evidence type="ECO:0000256" key="1">
    <source>
        <dbReference type="SAM" id="MobiDB-lite"/>
    </source>
</evidence>
<dbReference type="Proteomes" id="UP000799439">
    <property type="component" value="Unassembled WGS sequence"/>
</dbReference>
<feature type="region of interest" description="Disordered" evidence="1">
    <location>
        <begin position="216"/>
        <end position="240"/>
    </location>
</feature>
<feature type="domain" description="DUF7770" evidence="2">
    <location>
        <begin position="9"/>
        <end position="130"/>
    </location>
</feature>
<comment type="caution">
    <text evidence="3">The sequence shown here is derived from an EMBL/GenBank/DDBJ whole genome shotgun (WGS) entry which is preliminary data.</text>
</comment>
<evidence type="ECO:0000313" key="3">
    <source>
        <dbReference type="EMBL" id="KAF2149575.1"/>
    </source>
</evidence>
<organism evidence="3 4">
    <name type="scientific">Myriangium duriaei CBS 260.36</name>
    <dbReference type="NCBI Taxonomy" id="1168546"/>
    <lineage>
        <taxon>Eukaryota</taxon>
        <taxon>Fungi</taxon>
        <taxon>Dikarya</taxon>
        <taxon>Ascomycota</taxon>
        <taxon>Pezizomycotina</taxon>
        <taxon>Dothideomycetes</taxon>
        <taxon>Dothideomycetidae</taxon>
        <taxon>Myriangiales</taxon>
        <taxon>Myriangiaceae</taxon>
        <taxon>Myriangium</taxon>
    </lineage>
</organism>
<dbReference type="OrthoDB" id="3527137at2759"/>
<keyword evidence="4" id="KW-1185">Reference proteome</keyword>
<dbReference type="EMBL" id="ML996091">
    <property type="protein sequence ID" value="KAF2149575.1"/>
    <property type="molecule type" value="Genomic_DNA"/>
</dbReference>
<reference evidence="3" key="1">
    <citation type="journal article" date="2020" name="Stud. Mycol.">
        <title>101 Dothideomycetes genomes: a test case for predicting lifestyles and emergence of pathogens.</title>
        <authorList>
            <person name="Haridas S."/>
            <person name="Albert R."/>
            <person name="Binder M."/>
            <person name="Bloem J."/>
            <person name="Labutti K."/>
            <person name="Salamov A."/>
            <person name="Andreopoulos B."/>
            <person name="Baker S."/>
            <person name="Barry K."/>
            <person name="Bills G."/>
            <person name="Bluhm B."/>
            <person name="Cannon C."/>
            <person name="Castanera R."/>
            <person name="Culley D."/>
            <person name="Daum C."/>
            <person name="Ezra D."/>
            <person name="Gonzalez J."/>
            <person name="Henrissat B."/>
            <person name="Kuo A."/>
            <person name="Liang C."/>
            <person name="Lipzen A."/>
            <person name="Lutzoni F."/>
            <person name="Magnuson J."/>
            <person name="Mondo S."/>
            <person name="Nolan M."/>
            <person name="Ohm R."/>
            <person name="Pangilinan J."/>
            <person name="Park H.-J."/>
            <person name="Ramirez L."/>
            <person name="Alfaro M."/>
            <person name="Sun H."/>
            <person name="Tritt A."/>
            <person name="Yoshinaga Y."/>
            <person name="Zwiers L.-H."/>
            <person name="Turgeon B."/>
            <person name="Goodwin S."/>
            <person name="Spatafora J."/>
            <person name="Crous P."/>
            <person name="Grigoriev I."/>
        </authorList>
    </citation>
    <scope>NUCLEOTIDE SEQUENCE</scope>
    <source>
        <strain evidence="3">CBS 260.36</strain>
    </source>
</reference>
<evidence type="ECO:0000313" key="4">
    <source>
        <dbReference type="Proteomes" id="UP000799439"/>
    </source>
</evidence>
<dbReference type="InterPro" id="IPR056672">
    <property type="entry name" value="DUF7770"/>
</dbReference>
<protein>
    <recommendedName>
        <fullName evidence="2">DUF7770 domain-containing protein</fullName>
    </recommendedName>
</protein>
<sequence length="259" mass="29921">MPRFRSNSSQSIDTIDMTLEDLSDLQGKFTLKHKAWQVHGRALSYKDFTLPHPKRVKDVVAVIAAGGLDKYQFTPQGYGCRYWQLTLLQQLAERGFFYPNATDRALKFLLERFSRFDAPSAIDVVAIGTFDDADQQTLYLNNWIAMQKETEKRLDNLLQHIEGLRDRHRQYEAQAVNFNRRQRTLLIGEIRRTDDEIATAEKDVRRLTDQVQAMTQSTAQGQSLQHERQRPSRRRSSLLSPISAITPGFLRRLSIGKQP</sequence>